<organism evidence="2 3">
    <name type="scientific">Gossypium trilobum</name>
    <dbReference type="NCBI Taxonomy" id="34281"/>
    <lineage>
        <taxon>Eukaryota</taxon>
        <taxon>Viridiplantae</taxon>
        <taxon>Streptophyta</taxon>
        <taxon>Embryophyta</taxon>
        <taxon>Tracheophyta</taxon>
        <taxon>Spermatophyta</taxon>
        <taxon>Magnoliopsida</taxon>
        <taxon>eudicotyledons</taxon>
        <taxon>Gunneridae</taxon>
        <taxon>Pentapetalae</taxon>
        <taxon>rosids</taxon>
        <taxon>malvids</taxon>
        <taxon>Malvales</taxon>
        <taxon>Malvaceae</taxon>
        <taxon>Malvoideae</taxon>
        <taxon>Gossypium</taxon>
    </lineage>
</organism>
<keyword evidence="3" id="KW-1185">Reference proteome</keyword>
<protein>
    <submittedName>
        <fullName evidence="2">Uncharacterized protein</fullName>
    </submittedName>
</protein>
<accession>A0A7J9DPX1</accession>
<dbReference type="AlphaFoldDB" id="A0A7J9DPX1"/>
<keyword evidence="1" id="KW-1133">Transmembrane helix</keyword>
<proteinExistence type="predicted"/>
<comment type="caution">
    <text evidence="2">The sequence shown here is derived from an EMBL/GenBank/DDBJ whole genome shotgun (WGS) entry which is preliminary data.</text>
</comment>
<name>A0A7J9DPX1_9ROSI</name>
<evidence type="ECO:0000313" key="2">
    <source>
        <dbReference type="EMBL" id="MBA0762769.1"/>
    </source>
</evidence>
<sequence length="83" mass="9451">MSGDATRKNQNWWLDSTIAIMGAILISIFTSSSAILHVKVPLVVYATIEMHKNDRVLRQFGFRQSIPMAPQDLGDMHPINLWR</sequence>
<dbReference type="EMBL" id="JABEZW010000004">
    <property type="protein sequence ID" value="MBA0762769.1"/>
    <property type="molecule type" value="Genomic_DNA"/>
</dbReference>
<gene>
    <name evidence="2" type="ORF">Gotri_012339</name>
</gene>
<feature type="non-terminal residue" evidence="2">
    <location>
        <position position="1"/>
    </location>
</feature>
<reference evidence="2 3" key="1">
    <citation type="journal article" date="2019" name="Genome Biol. Evol.">
        <title>Insights into the evolution of the New World diploid cottons (Gossypium, subgenus Houzingenia) based on genome sequencing.</title>
        <authorList>
            <person name="Grover C.E."/>
            <person name="Arick M.A. 2nd"/>
            <person name="Thrash A."/>
            <person name="Conover J.L."/>
            <person name="Sanders W.S."/>
            <person name="Peterson D.G."/>
            <person name="Frelichowski J.E."/>
            <person name="Scheffler J.A."/>
            <person name="Scheffler B.E."/>
            <person name="Wendel J.F."/>
        </authorList>
    </citation>
    <scope>NUCLEOTIDE SEQUENCE [LARGE SCALE GENOMIC DNA]</scope>
    <source>
        <strain evidence="2">8</strain>
        <tissue evidence="2">Leaf</tissue>
    </source>
</reference>
<dbReference type="Proteomes" id="UP000593568">
    <property type="component" value="Unassembled WGS sequence"/>
</dbReference>
<evidence type="ECO:0000256" key="1">
    <source>
        <dbReference type="SAM" id="Phobius"/>
    </source>
</evidence>
<evidence type="ECO:0000313" key="3">
    <source>
        <dbReference type="Proteomes" id="UP000593568"/>
    </source>
</evidence>
<keyword evidence="1" id="KW-0472">Membrane</keyword>
<keyword evidence="1" id="KW-0812">Transmembrane</keyword>
<feature type="transmembrane region" description="Helical" evidence="1">
    <location>
        <begin position="12"/>
        <end position="36"/>
    </location>
</feature>